<organism evidence="1 2">
    <name type="scientific">Phialemonium thermophilum</name>
    <dbReference type="NCBI Taxonomy" id="223376"/>
    <lineage>
        <taxon>Eukaryota</taxon>
        <taxon>Fungi</taxon>
        <taxon>Dikarya</taxon>
        <taxon>Ascomycota</taxon>
        <taxon>Pezizomycotina</taxon>
        <taxon>Sordariomycetes</taxon>
        <taxon>Sordariomycetidae</taxon>
        <taxon>Cephalothecales</taxon>
        <taxon>Cephalothecaceae</taxon>
        <taxon>Phialemonium</taxon>
    </lineage>
</organism>
<proteinExistence type="predicted"/>
<name>A0ABR3VSB0_9PEZI</name>
<keyword evidence="2" id="KW-1185">Reference proteome</keyword>
<evidence type="ECO:0000313" key="2">
    <source>
        <dbReference type="Proteomes" id="UP001586593"/>
    </source>
</evidence>
<evidence type="ECO:0000313" key="1">
    <source>
        <dbReference type="EMBL" id="KAL1844557.1"/>
    </source>
</evidence>
<reference evidence="1 2" key="1">
    <citation type="journal article" date="2024" name="Commun. Biol.">
        <title>Comparative genomic analysis of thermophilic fungi reveals convergent evolutionary adaptations and gene losses.</title>
        <authorList>
            <person name="Steindorff A.S."/>
            <person name="Aguilar-Pontes M.V."/>
            <person name="Robinson A.J."/>
            <person name="Andreopoulos B."/>
            <person name="LaButti K."/>
            <person name="Kuo A."/>
            <person name="Mondo S."/>
            <person name="Riley R."/>
            <person name="Otillar R."/>
            <person name="Haridas S."/>
            <person name="Lipzen A."/>
            <person name="Grimwood J."/>
            <person name="Schmutz J."/>
            <person name="Clum A."/>
            <person name="Reid I.D."/>
            <person name="Moisan M.C."/>
            <person name="Butler G."/>
            <person name="Nguyen T.T.M."/>
            <person name="Dewar K."/>
            <person name="Conant G."/>
            <person name="Drula E."/>
            <person name="Henrissat B."/>
            <person name="Hansel C."/>
            <person name="Singer S."/>
            <person name="Hutchinson M.I."/>
            <person name="de Vries R.P."/>
            <person name="Natvig D.O."/>
            <person name="Powell A.J."/>
            <person name="Tsang A."/>
            <person name="Grigoriev I.V."/>
        </authorList>
    </citation>
    <scope>NUCLEOTIDE SEQUENCE [LARGE SCALE GENOMIC DNA]</scope>
    <source>
        <strain evidence="1 2">ATCC 24622</strain>
    </source>
</reference>
<accession>A0ABR3VSB0</accession>
<dbReference type="Proteomes" id="UP001586593">
    <property type="component" value="Unassembled WGS sequence"/>
</dbReference>
<protein>
    <submittedName>
        <fullName evidence="1">Uncharacterized protein</fullName>
    </submittedName>
</protein>
<sequence length="174" mass="19231">MPWSTSRALRMSRSFWPSLLRAMRRSSAVSRRWATFHSNPSWSLKNSRKAGSAGRSSKALAGRLLLLPGMIAAPPFLGLRARAAAGKHSWAKRPSTCLRPFLILGPSKPLIAGEGETEERERAGPWELSARDTKTPYNGRKRYDSGYRAMRCGGWGGMEEAAESIKEAGKRLLC</sequence>
<comment type="caution">
    <text evidence="1">The sequence shown here is derived from an EMBL/GenBank/DDBJ whole genome shotgun (WGS) entry which is preliminary data.</text>
</comment>
<gene>
    <name evidence="1" type="ORF">VTK73DRAFT_2303</name>
</gene>
<dbReference type="EMBL" id="JAZHXJ010001628">
    <property type="protein sequence ID" value="KAL1844557.1"/>
    <property type="molecule type" value="Genomic_DNA"/>
</dbReference>